<gene>
    <name evidence="2" type="ORF">PPSIR1_20574</name>
</gene>
<sequence>MLAVLRWIRLVSIMALPALGTAGLLLGTHGDPVQKLGEAVKVVGLGVVPVIMFIGFTASVFSFPSKLGKAVAVTLLTPALLLGATLAMGWGAWSFFVDECFAELVGMGLSAAAAGLVHGGGGLGVRLLGAAVFGGGAVGAMVVFGAPMMASGQPELLWWGLNGLALAWSLYTYFELFSDHAKGDAEAPPAADGEAGGGSSYRGLTVVGAIGAWLVAAIVATVVALG</sequence>
<keyword evidence="1" id="KW-0812">Transmembrane</keyword>
<dbReference type="Proteomes" id="UP000005801">
    <property type="component" value="Unassembled WGS sequence"/>
</dbReference>
<proteinExistence type="predicted"/>
<organism evidence="2 3">
    <name type="scientific">Plesiocystis pacifica SIR-1</name>
    <dbReference type="NCBI Taxonomy" id="391625"/>
    <lineage>
        <taxon>Bacteria</taxon>
        <taxon>Pseudomonadati</taxon>
        <taxon>Myxococcota</taxon>
        <taxon>Polyangia</taxon>
        <taxon>Nannocystales</taxon>
        <taxon>Nannocystaceae</taxon>
        <taxon>Plesiocystis</taxon>
    </lineage>
</organism>
<evidence type="ECO:0000313" key="2">
    <source>
        <dbReference type="EMBL" id="EDM80060.1"/>
    </source>
</evidence>
<keyword evidence="1" id="KW-0472">Membrane</keyword>
<protein>
    <submittedName>
        <fullName evidence="2">Uncharacterized protein</fullName>
    </submittedName>
</protein>
<keyword evidence="1" id="KW-1133">Transmembrane helix</keyword>
<reference evidence="2 3" key="1">
    <citation type="submission" date="2007-06" db="EMBL/GenBank/DDBJ databases">
        <authorList>
            <person name="Shimkets L."/>
            <person name="Ferriera S."/>
            <person name="Johnson J."/>
            <person name="Kravitz S."/>
            <person name="Beeson K."/>
            <person name="Sutton G."/>
            <person name="Rogers Y.-H."/>
            <person name="Friedman R."/>
            <person name="Frazier M."/>
            <person name="Venter J.C."/>
        </authorList>
    </citation>
    <scope>NUCLEOTIDE SEQUENCE [LARGE SCALE GENOMIC DNA]</scope>
    <source>
        <strain evidence="2 3">SIR-1</strain>
    </source>
</reference>
<dbReference type="EMBL" id="ABCS01000014">
    <property type="protein sequence ID" value="EDM80060.1"/>
    <property type="molecule type" value="Genomic_DNA"/>
</dbReference>
<feature type="transmembrane region" description="Helical" evidence="1">
    <location>
        <begin position="127"/>
        <end position="150"/>
    </location>
</feature>
<feature type="transmembrane region" description="Helical" evidence="1">
    <location>
        <begin position="40"/>
        <end position="63"/>
    </location>
</feature>
<evidence type="ECO:0000313" key="3">
    <source>
        <dbReference type="Proteomes" id="UP000005801"/>
    </source>
</evidence>
<dbReference type="AlphaFoldDB" id="A6G291"/>
<name>A6G291_9BACT</name>
<keyword evidence="3" id="KW-1185">Reference proteome</keyword>
<feature type="transmembrane region" description="Helical" evidence="1">
    <location>
        <begin position="156"/>
        <end position="174"/>
    </location>
</feature>
<feature type="transmembrane region" description="Helical" evidence="1">
    <location>
        <begin position="70"/>
        <end position="95"/>
    </location>
</feature>
<evidence type="ECO:0000256" key="1">
    <source>
        <dbReference type="SAM" id="Phobius"/>
    </source>
</evidence>
<feature type="transmembrane region" description="Helical" evidence="1">
    <location>
        <begin position="204"/>
        <end position="225"/>
    </location>
</feature>
<comment type="caution">
    <text evidence="2">The sequence shown here is derived from an EMBL/GenBank/DDBJ whole genome shotgun (WGS) entry which is preliminary data.</text>
</comment>
<accession>A6G291</accession>